<keyword evidence="4" id="KW-1185">Reference proteome</keyword>
<dbReference type="AlphaFoldDB" id="Q1CX54"/>
<dbReference type="EnsemblBacteria" id="ABF86113">
    <property type="protein sequence ID" value="ABF86113"/>
    <property type="gene ID" value="MXAN_6905"/>
</dbReference>
<dbReference type="PANTHER" id="PTHR21666:SF290">
    <property type="entry name" value="PEPTIDASE M23 DOMAIN PROTEIN"/>
    <property type="match status" value="1"/>
</dbReference>
<evidence type="ECO:0000259" key="2">
    <source>
        <dbReference type="Pfam" id="PF01551"/>
    </source>
</evidence>
<dbReference type="InterPro" id="IPR050570">
    <property type="entry name" value="Cell_wall_metabolism_enzyme"/>
</dbReference>
<dbReference type="PANTHER" id="PTHR21666">
    <property type="entry name" value="PEPTIDASE-RELATED"/>
    <property type="match status" value="1"/>
</dbReference>
<dbReference type="InterPro" id="IPR016047">
    <property type="entry name" value="M23ase_b-sheet_dom"/>
</dbReference>
<proteinExistence type="predicted"/>
<dbReference type="Pfam" id="PF01551">
    <property type="entry name" value="Peptidase_M23"/>
    <property type="match status" value="1"/>
</dbReference>
<dbReference type="InterPro" id="IPR011055">
    <property type="entry name" value="Dup_hybrid_motif"/>
</dbReference>
<gene>
    <name evidence="3" type="ordered locus">MXAN_6905</name>
</gene>
<evidence type="ECO:0000313" key="3">
    <source>
        <dbReference type="EMBL" id="ABF86113.1"/>
    </source>
</evidence>
<sequence>MSDQSLSVVESECSSQWRVPPPVPVHGWLEREVAAREARQARFPSGPAGRGLGAEFAAFARDSGMIPLGRVGVPMPSASYSRRARRKSAGKYPRHLPPFPPRPDMNLSALLLGSLLASAPAVPSSSATDVGEMPEVGVPFACGRIHTVSQGHDTGSHQHNDTHAWDFRMPDGTPIVAARDGTVRLSRGDSTKGGCDEKFAPHANYVVISHGDGLETQYLHFSAVVVKPGDVVKEGQLIGFSGSTGWACGAHLHFKVARESGKGWNNPSVPARIAGYGDPVRDTRVAAPLCKDNGTEALMASNGGTHTPGQPVVSISPERQQALRGLPPGAQSILDGLSQPPAQGGQGLNEARTSGGTRTASGSSETR</sequence>
<feature type="compositionally biased region" description="Basic residues" evidence="1">
    <location>
        <begin position="82"/>
        <end position="94"/>
    </location>
</feature>
<dbReference type="Gene3D" id="2.70.70.10">
    <property type="entry name" value="Glucose Permease (Domain IIA)"/>
    <property type="match status" value="1"/>
</dbReference>
<evidence type="ECO:0000313" key="4">
    <source>
        <dbReference type="Proteomes" id="UP000002402"/>
    </source>
</evidence>
<accession>Q1CX54</accession>
<reference evidence="3 4" key="1">
    <citation type="journal article" date="2006" name="Proc. Natl. Acad. Sci. U.S.A.">
        <title>Evolution of sensory complexity recorded in a myxobacterial genome.</title>
        <authorList>
            <person name="Goldman B.S."/>
            <person name="Nierman W.C."/>
            <person name="Kaiser D."/>
            <person name="Slater S.C."/>
            <person name="Durkin A.S."/>
            <person name="Eisen J.A."/>
            <person name="Ronning C.M."/>
            <person name="Barbazuk W.B."/>
            <person name="Blanchard M."/>
            <person name="Field C."/>
            <person name="Halling C."/>
            <person name="Hinkle G."/>
            <person name="Iartchuk O."/>
            <person name="Kim H.S."/>
            <person name="Mackenzie C."/>
            <person name="Madupu R."/>
            <person name="Miller N."/>
            <person name="Shvartsbeyn A."/>
            <person name="Sullivan S.A."/>
            <person name="Vaudin M."/>
            <person name="Wiegand R."/>
            <person name="Kaplan H.B."/>
        </authorList>
    </citation>
    <scope>NUCLEOTIDE SEQUENCE [LARGE SCALE GENOMIC DNA]</scope>
    <source>
        <strain evidence="4">DK1622</strain>
    </source>
</reference>
<dbReference type="EMBL" id="CP000113">
    <property type="protein sequence ID" value="ABF86113.1"/>
    <property type="molecule type" value="Genomic_DNA"/>
</dbReference>
<name>Q1CX54_MYXXD</name>
<feature type="region of interest" description="Disordered" evidence="1">
    <location>
        <begin position="323"/>
        <end position="367"/>
    </location>
</feature>
<protein>
    <submittedName>
        <fullName evidence="3">M23 peptidase domain protein</fullName>
    </submittedName>
</protein>
<feature type="region of interest" description="Disordered" evidence="1">
    <location>
        <begin position="77"/>
        <end position="100"/>
    </location>
</feature>
<dbReference type="HOGENOM" id="CLU_064278_0_0_7"/>
<feature type="domain" description="M23ase beta-sheet core" evidence="2">
    <location>
        <begin position="164"/>
        <end position="259"/>
    </location>
</feature>
<dbReference type="GO" id="GO:0004222">
    <property type="term" value="F:metalloendopeptidase activity"/>
    <property type="evidence" value="ECO:0007669"/>
    <property type="project" value="TreeGrafter"/>
</dbReference>
<dbReference type="Proteomes" id="UP000002402">
    <property type="component" value="Chromosome"/>
</dbReference>
<dbReference type="CDD" id="cd12797">
    <property type="entry name" value="M23_peptidase"/>
    <property type="match status" value="1"/>
</dbReference>
<feature type="compositionally biased region" description="Low complexity" evidence="1">
    <location>
        <begin position="351"/>
        <end position="367"/>
    </location>
</feature>
<dbReference type="SUPFAM" id="SSF51261">
    <property type="entry name" value="Duplicated hybrid motif"/>
    <property type="match status" value="1"/>
</dbReference>
<dbReference type="eggNOG" id="COG0739">
    <property type="taxonomic scope" value="Bacteria"/>
</dbReference>
<dbReference type="STRING" id="246197.MXAN_6905"/>
<evidence type="ECO:0000256" key="1">
    <source>
        <dbReference type="SAM" id="MobiDB-lite"/>
    </source>
</evidence>
<dbReference type="KEGG" id="mxa:MXAN_6905"/>
<organism evidence="3 4">
    <name type="scientific">Myxococcus xanthus (strain DK1622)</name>
    <dbReference type="NCBI Taxonomy" id="246197"/>
    <lineage>
        <taxon>Bacteria</taxon>
        <taxon>Pseudomonadati</taxon>
        <taxon>Myxococcota</taxon>
        <taxon>Myxococcia</taxon>
        <taxon>Myxococcales</taxon>
        <taxon>Cystobacterineae</taxon>
        <taxon>Myxococcaceae</taxon>
        <taxon>Myxococcus</taxon>
    </lineage>
</organism>